<keyword evidence="2" id="KW-1185">Reference proteome</keyword>
<organism evidence="1 2">
    <name type="scientific">Rhizobium mongolense</name>
    <dbReference type="NCBI Taxonomy" id="57676"/>
    <lineage>
        <taxon>Bacteria</taxon>
        <taxon>Pseudomonadati</taxon>
        <taxon>Pseudomonadota</taxon>
        <taxon>Alphaproteobacteria</taxon>
        <taxon>Hyphomicrobiales</taxon>
        <taxon>Rhizobiaceae</taxon>
        <taxon>Rhizobium/Agrobacterium group</taxon>
        <taxon>Rhizobium</taxon>
    </lineage>
</organism>
<protein>
    <submittedName>
        <fullName evidence="1">Uncharacterized protein</fullName>
    </submittedName>
</protein>
<comment type="caution">
    <text evidence="1">The sequence shown here is derived from an EMBL/GenBank/DDBJ whole genome shotgun (WGS) entry which is preliminary data.</text>
</comment>
<name>A0ABR6IZG7_9HYPH</name>
<evidence type="ECO:0000313" key="2">
    <source>
        <dbReference type="Proteomes" id="UP000551353"/>
    </source>
</evidence>
<dbReference type="EMBL" id="JACIFX010000020">
    <property type="protein sequence ID" value="MBB4232923.1"/>
    <property type="molecule type" value="Genomic_DNA"/>
</dbReference>
<evidence type="ECO:0000313" key="1">
    <source>
        <dbReference type="EMBL" id="MBB4232923.1"/>
    </source>
</evidence>
<accession>A0ABR6IZG7</accession>
<dbReference type="Proteomes" id="UP000551353">
    <property type="component" value="Unassembled WGS sequence"/>
</dbReference>
<sequence>MARRIYDEAELTNLVLVAWHEKATLFRMGGTHAANRGDDFGHPGMVVRAQRGDDDPVAGMRPLKSAAILFMGFAMPQEDV</sequence>
<gene>
    <name evidence="1" type="ORF">GGD56_006822</name>
</gene>
<reference evidence="1 2" key="1">
    <citation type="submission" date="2020-08" db="EMBL/GenBank/DDBJ databases">
        <title>Genomic Encyclopedia of Type Strains, Phase IV (KMG-V): Genome sequencing to study the core and pangenomes of soil and plant-associated prokaryotes.</title>
        <authorList>
            <person name="Whitman W."/>
        </authorList>
    </citation>
    <scope>NUCLEOTIDE SEQUENCE [LARGE SCALE GENOMIC DNA]</scope>
    <source>
        <strain evidence="1 2">SEMIA 4087</strain>
    </source>
</reference>
<proteinExistence type="predicted"/>